<dbReference type="RefSeq" id="XP_012184513.1">
    <property type="nucleotide sequence ID" value="XM_012329123.1"/>
</dbReference>
<gene>
    <name evidence="2" type="ORF">FIBRA_07440</name>
</gene>
<feature type="region of interest" description="Disordered" evidence="1">
    <location>
        <begin position="86"/>
        <end position="130"/>
    </location>
</feature>
<feature type="compositionally biased region" description="Polar residues" evidence="1">
    <location>
        <begin position="92"/>
        <end position="103"/>
    </location>
</feature>
<dbReference type="InParanoid" id="J4GUZ9"/>
<proteinExistence type="predicted"/>
<dbReference type="AlphaFoldDB" id="J4GUZ9"/>
<reference evidence="2 3" key="1">
    <citation type="journal article" date="2012" name="Appl. Environ. Microbiol.">
        <title>Short-read sequencing for genomic analysis of the brown rot fungus Fibroporia radiculosa.</title>
        <authorList>
            <person name="Tang J.D."/>
            <person name="Perkins A.D."/>
            <person name="Sonstegard T.S."/>
            <person name="Schroeder S.G."/>
            <person name="Burgess S.C."/>
            <person name="Diehl S.V."/>
        </authorList>
    </citation>
    <scope>NUCLEOTIDE SEQUENCE [LARGE SCALE GENOMIC DNA]</scope>
    <source>
        <strain evidence="2 3">TFFH 294</strain>
    </source>
</reference>
<dbReference type="EMBL" id="HE797183">
    <property type="protein sequence ID" value="CCM05230.1"/>
    <property type="molecule type" value="Genomic_DNA"/>
</dbReference>
<evidence type="ECO:0000313" key="3">
    <source>
        <dbReference type="Proteomes" id="UP000006352"/>
    </source>
</evidence>
<accession>J4GUZ9</accession>
<keyword evidence="3" id="KW-1185">Reference proteome</keyword>
<evidence type="ECO:0000256" key="1">
    <source>
        <dbReference type="SAM" id="MobiDB-lite"/>
    </source>
</evidence>
<name>J4GUZ9_9APHY</name>
<organism evidence="2 3">
    <name type="scientific">Fibroporia radiculosa</name>
    <dbReference type="NCBI Taxonomy" id="599839"/>
    <lineage>
        <taxon>Eukaryota</taxon>
        <taxon>Fungi</taxon>
        <taxon>Dikarya</taxon>
        <taxon>Basidiomycota</taxon>
        <taxon>Agaricomycotina</taxon>
        <taxon>Agaricomycetes</taxon>
        <taxon>Polyporales</taxon>
        <taxon>Fibroporiaceae</taxon>
        <taxon>Fibroporia</taxon>
    </lineage>
</organism>
<dbReference type="HOGENOM" id="CLU_1749664_0_0_1"/>
<protein>
    <submittedName>
        <fullName evidence="2">Uncharacterized protein</fullName>
    </submittedName>
</protein>
<evidence type="ECO:0000313" key="2">
    <source>
        <dbReference type="EMBL" id="CCM05230.1"/>
    </source>
</evidence>
<sequence length="149" mass="16196">MLTQLMSLAASVVSGTASSDERADIDESALSFAVHTHLSALLRFRDPITLNSMATHSMSGFENAANATQHTTDVFEEGEIAVDRPLIAGTVSDPSYTESQAQGPQPAPARTREQRQNKKKERRIRLAASQPYINPHKNVLSVHANDVLS</sequence>
<dbReference type="Proteomes" id="UP000006352">
    <property type="component" value="Unassembled WGS sequence"/>
</dbReference>
<dbReference type="GeneID" id="24100141"/>